<evidence type="ECO:0000313" key="5">
    <source>
        <dbReference type="Proteomes" id="UP000727407"/>
    </source>
</evidence>
<evidence type="ECO:0000256" key="1">
    <source>
        <dbReference type="ARBA" id="ARBA00008275"/>
    </source>
</evidence>
<dbReference type="OrthoDB" id="8984320at2759"/>
<feature type="non-terminal residue" evidence="4">
    <location>
        <position position="1"/>
    </location>
</feature>
<evidence type="ECO:0000313" key="4">
    <source>
        <dbReference type="EMBL" id="KAF5884929.1"/>
    </source>
</evidence>
<dbReference type="Proteomes" id="UP000727407">
    <property type="component" value="Unassembled WGS sequence"/>
</dbReference>
<dbReference type="GO" id="GO:0006355">
    <property type="term" value="P:regulation of DNA-templated transcription"/>
    <property type="evidence" value="ECO:0007669"/>
    <property type="project" value="InterPro"/>
</dbReference>
<evidence type="ECO:0000256" key="3">
    <source>
        <dbReference type="SAM" id="Coils"/>
    </source>
</evidence>
<name>A0A8J4TAF7_CLAMG</name>
<dbReference type="InterPro" id="IPR019139">
    <property type="entry name" value="LRRFIP1/2"/>
</dbReference>
<proteinExistence type="inferred from homology"/>
<feature type="coiled-coil region" evidence="3">
    <location>
        <begin position="3"/>
        <end position="44"/>
    </location>
</feature>
<dbReference type="Pfam" id="PF09738">
    <property type="entry name" value="LRRFIP"/>
    <property type="match status" value="1"/>
</dbReference>
<accession>A0A8J4TAF7</accession>
<comment type="caution">
    <text evidence="4">The sequence shown here is derived from an EMBL/GenBank/DDBJ whole genome shotgun (WGS) entry which is preliminary data.</text>
</comment>
<gene>
    <name evidence="4" type="ORF">DAT39_022791</name>
</gene>
<sequence length="52" mass="6132">FSLAEAERKYQEALESNAQLESEKSELMSKVHQLELELQKMQIKFSEMHCKC</sequence>
<evidence type="ECO:0000256" key="2">
    <source>
        <dbReference type="ARBA" id="ARBA00023054"/>
    </source>
</evidence>
<dbReference type="Gene3D" id="1.20.5.4090">
    <property type="match status" value="1"/>
</dbReference>
<reference evidence="4" key="1">
    <citation type="submission" date="2020-07" db="EMBL/GenBank/DDBJ databases">
        <title>Clarias magur genome sequencing, assembly and annotation.</title>
        <authorList>
            <person name="Kushwaha B."/>
            <person name="Kumar R."/>
            <person name="Das P."/>
            <person name="Joshi C.G."/>
            <person name="Kumar D."/>
            <person name="Nagpure N.S."/>
            <person name="Pandey M."/>
            <person name="Agarwal S."/>
            <person name="Srivastava S."/>
            <person name="Singh M."/>
            <person name="Sahoo L."/>
            <person name="Jayasankar P."/>
            <person name="Meher P.K."/>
            <person name="Koringa P.G."/>
            <person name="Iquebal M.A."/>
            <person name="Das S.P."/>
            <person name="Bit A."/>
            <person name="Patnaik S."/>
            <person name="Patel N."/>
            <person name="Shah T.M."/>
            <person name="Hinsu A."/>
            <person name="Jena J.K."/>
        </authorList>
    </citation>
    <scope>NUCLEOTIDE SEQUENCE</scope>
    <source>
        <strain evidence="4">CIFAMagur01</strain>
        <tissue evidence="4">Testis</tissue>
    </source>
</reference>
<feature type="non-terminal residue" evidence="4">
    <location>
        <position position="52"/>
    </location>
</feature>
<keyword evidence="5" id="KW-1185">Reference proteome</keyword>
<organism evidence="4 5">
    <name type="scientific">Clarias magur</name>
    <name type="common">Asian catfish</name>
    <name type="synonym">Macropteronotus magur</name>
    <dbReference type="NCBI Taxonomy" id="1594786"/>
    <lineage>
        <taxon>Eukaryota</taxon>
        <taxon>Metazoa</taxon>
        <taxon>Chordata</taxon>
        <taxon>Craniata</taxon>
        <taxon>Vertebrata</taxon>
        <taxon>Euteleostomi</taxon>
        <taxon>Actinopterygii</taxon>
        <taxon>Neopterygii</taxon>
        <taxon>Teleostei</taxon>
        <taxon>Ostariophysi</taxon>
        <taxon>Siluriformes</taxon>
        <taxon>Clariidae</taxon>
        <taxon>Clarias</taxon>
    </lineage>
</organism>
<dbReference type="AlphaFoldDB" id="A0A8J4TAF7"/>
<protein>
    <submittedName>
        <fullName evidence="4">Leucine-rich repeat flightless-interacting protein 2-like</fullName>
    </submittedName>
</protein>
<keyword evidence="2 3" id="KW-0175">Coiled coil</keyword>
<dbReference type="EMBL" id="QNUK01001272">
    <property type="protein sequence ID" value="KAF5884929.1"/>
    <property type="molecule type" value="Genomic_DNA"/>
</dbReference>
<comment type="similarity">
    <text evidence="1">Belongs to the LRRFIP family.</text>
</comment>